<reference evidence="1" key="2">
    <citation type="journal article" date="2022" name="Microbiol. Resour. Announc.">
        <title>Metagenome Sequencing to Explore Phylogenomics of Terrestrial Cyanobacteria.</title>
        <authorList>
            <person name="Ward R.D."/>
            <person name="Stajich J.E."/>
            <person name="Johansen J.R."/>
            <person name="Huntemann M."/>
            <person name="Clum A."/>
            <person name="Foster B."/>
            <person name="Foster B."/>
            <person name="Roux S."/>
            <person name="Palaniappan K."/>
            <person name="Varghese N."/>
            <person name="Mukherjee S."/>
            <person name="Reddy T.B.K."/>
            <person name="Daum C."/>
            <person name="Copeland A."/>
            <person name="Chen I.A."/>
            <person name="Ivanova N.N."/>
            <person name="Kyrpides N.C."/>
            <person name="Shapiro N."/>
            <person name="Eloe-Fadrosh E.A."/>
            <person name="Pietrasiak N."/>
        </authorList>
    </citation>
    <scope>NUCLEOTIDE SEQUENCE</scope>
    <source>
        <strain evidence="1">JT2-VF2</strain>
    </source>
</reference>
<dbReference type="AlphaFoldDB" id="A0A951UIG6"/>
<evidence type="ECO:0000313" key="2">
    <source>
        <dbReference type="Proteomes" id="UP000715781"/>
    </source>
</evidence>
<sequence length="145" mass="16112">MNSIFTPEEITALSAEIDRQLTELRYAPDSEQKQGEDKISDEKMLVKQTAAITNLTQENSQSFLQKFGRAAKSDLCQEGGMLNKQWQKWGDLDNKDAVERLGAVLVTMGFSGDVLSPLVVAITVIIIHIGLKAFCEDYSSEVENK</sequence>
<organism evidence="1 2">
    <name type="scientific">Mojavia pulchra JT2-VF2</name>
    <dbReference type="NCBI Taxonomy" id="287848"/>
    <lineage>
        <taxon>Bacteria</taxon>
        <taxon>Bacillati</taxon>
        <taxon>Cyanobacteriota</taxon>
        <taxon>Cyanophyceae</taxon>
        <taxon>Nostocales</taxon>
        <taxon>Nostocaceae</taxon>
    </lineage>
</organism>
<gene>
    <name evidence="1" type="ORF">KME32_22925</name>
</gene>
<evidence type="ECO:0000313" key="1">
    <source>
        <dbReference type="EMBL" id="MBW4563941.1"/>
    </source>
</evidence>
<reference evidence="1" key="1">
    <citation type="submission" date="2021-05" db="EMBL/GenBank/DDBJ databases">
        <authorList>
            <person name="Pietrasiak N."/>
            <person name="Ward R."/>
            <person name="Stajich J.E."/>
            <person name="Kurbessoian T."/>
        </authorList>
    </citation>
    <scope>NUCLEOTIDE SEQUENCE</scope>
    <source>
        <strain evidence="1">JT2-VF2</strain>
    </source>
</reference>
<comment type="caution">
    <text evidence="1">The sequence shown here is derived from an EMBL/GenBank/DDBJ whole genome shotgun (WGS) entry which is preliminary data.</text>
</comment>
<proteinExistence type="predicted"/>
<dbReference type="Proteomes" id="UP000715781">
    <property type="component" value="Unassembled WGS sequence"/>
</dbReference>
<name>A0A951UIG6_9NOST</name>
<protein>
    <submittedName>
        <fullName evidence="1">Uncharacterized protein</fullName>
    </submittedName>
</protein>
<dbReference type="EMBL" id="JAHHHN010000017">
    <property type="protein sequence ID" value="MBW4563941.1"/>
    <property type="molecule type" value="Genomic_DNA"/>
</dbReference>
<accession>A0A951UIG6</accession>